<dbReference type="GO" id="GO:0003824">
    <property type="term" value="F:catalytic activity"/>
    <property type="evidence" value="ECO:0007669"/>
    <property type="project" value="InterPro"/>
</dbReference>
<feature type="domain" description="Endonuclease/exonuclease/phosphatase" evidence="1">
    <location>
        <begin position="93"/>
        <end position="264"/>
    </location>
</feature>
<proteinExistence type="predicted"/>
<evidence type="ECO:0000313" key="2">
    <source>
        <dbReference type="EMBL" id="CAG2224009.1"/>
    </source>
</evidence>
<keyword evidence="3" id="KW-1185">Reference proteome</keyword>
<dbReference type="PANTHER" id="PTHR46670">
    <property type="entry name" value="ENDO/EXONUCLEASE/PHOSPHATASE DOMAIN-CONTAINING PROTEIN"/>
    <property type="match status" value="1"/>
</dbReference>
<dbReference type="Gene3D" id="3.40.50.1820">
    <property type="entry name" value="alpha/beta hydrolase"/>
    <property type="match status" value="1"/>
</dbReference>
<dbReference type="PANTHER" id="PTHR46670:SF3">
    <property type="entry name" value="ENDONUCLEASE_EXONUCLEASE_PHOSPHATASE DOMAIN-CONTAINING PROTEIN"/>
    <property type="match status" value="1"/>
</dbReference>
<gene>
    <name evidence="2" type="ORF">MEDL_37293</name>
</gene>
<dbReference type="Pfam" id="PF03372">
    <property type="entry name" value="Exo_endo_phos"/>
    <property type="match status" value="1"/>
</dbReference>
<dbReference type="InterPro" id="IPR010463">
    <property type="entry name" value="DUF1057"/>
</dbReference>
<dbReference type="InterPro" id="IPR005135">
    <property type="entry name" value="Endo/exonuclease/phosphatase"/>
</dbReference>
<dbReference type="SUPFAM" id="SSF56219">
    <property type="entry name" value="DNase I-like"/>
    <property type="match status" value="1"/>
</dbReference>
<comment type="caution">
    <text evidence="2">The sequence shown here is derived from an EMBL/GenBank/DDBJ whole genome shotgun (WGS) entry which is preliminary data.</text>
</comment>
<evidence type="ECO:0000313" key="3">
    <source>
        <dbReference type="Proteomes" id="UP000683360"/>
    </source>
</evidence>
<reference evidence="2" key="1">
    <citation type="submission" date="2021-03" db="EMBL/GenBank/DDBJ databases">
        <authorList>
            <person name="Bekaert M."/>
        </authorList>
    </citation>
    <scope>NUCLEOTIDE SEQUENCE</scope>
</reference>
<dbReference type="SUPFAM" id="SSF53474">
    <property type="entry name" value="alpha/beta-Hydrolases"/>
    <property type="match status" value="1"/>
</dbReference>
<dbReference type="EMBL" id="CAJPWZ010001795">
    <property type="protein sequence ID" value="CAG2224009.1"/>
    <property type="molecule type" value="Genomic_DNA"/>
</dbReference>
<name>A0A8S3ST26_MYTED</name>
<organism evidence="2 3">
    <name type="scientific">Mytilus edulis</name>
    <name type="common">Blue mussel</name>
    <dbReference type="NCBI Taxonomy" id="6550"/>
    <lineage>
        <taxon>Eukaryota</taxon>
        <taxon>Metazoa</taxon>
        <taxon>Spiralia</taxon>
        <taxon>Lophotrochozoa</taxon>
        <taxon>Mollusca</taxon>
        <taxon>Bivalvia</taxon>
        <taxon>Autobranchia</taxon>
        <taxon>Pteriomorphia</taxon>
        <taxon>Mytilida</taxon>
        <taxon>Mytiloidea</taxon>
        <taxon>Mytilidae</taxon>
        <taxon>Mytilinae</taxon>
        <taxon>Mytilus</taxon>
    </lineage>
</organism>
<evidence type="ECO:0000259" key="1">
    <source>
        <dbReference type="Pfam" id="PF03372"/>
    </source>
</evidence>
<dbReference type="OrthoDB" id="6431331at2759"/>
<dbReference type="Gene3D" id="3.60.10.10">
    <property type="entry name" value="Endonuclease/exonuclease/phosphatase"/>
    <property type="match status" value="1"/>
</dbReference>
<sequence>MYLRLESRSRYDGTAIFVDYDLYALLLRHDFATTYHDCFEHVGYSQYDLLDLKTVPRQYCDLHNRSTIVKSIIFYSLEIVVRSWPSVTGPGSNNVDLFALSETWLGTTIDKLVTSELIPDGYDIHQVSRKDQRGGGLAVVYKTNLDVKLVKNDCHSTHFELMECKIATKNQHLRLCVIYRPPPSKANKFRNSIFFEEWSRFLDRTVVVSEELIITGDLNFHLDDPTDSDAHKFLETLEEHGLSQHVTGKTHVHGHTLDVVITRENSSILSDIPSIQDPHLCDNKGKPSGDHLAISSQINIAKPPKQRKTVTFRKYRDIVVKDLITDLNNSAVLCNPEGSSDELVKVYNSEVQIIIDKHAPLQTKDILLRPNTQWYTDELHSAKRERRKAERQMRKTNLEVHKQIYRDKSVQSNILLLKCKNEYFSNKILEIGNDQKQLHKLTNNLMGNKAETVLPSHQDEHALSNRFGEFFVGKIDTIRNNLSNSNKTSTEVDNALEADSKGNESVSAKIGELNLRYVFVRTCVDFWTDIPVGVMFDTAYLDTHPGISLKPDTPVIVALHDTPGSLYDMIPILQPFCNLGYRVVAPNFPDKIHTRGMNRYDDTTFSGKTDERVTFIHDFLQTIGIERIDMLIGQGSGCNTVISYTANLLNKHAVRSIALLSPIGHKPGKALKEYPAVLEFDMLWNKSTLFKYPLRASLEISAFHKFPVLRKYRQSDRLKVMLHFAGFQYEWLNSDSFGIGSSSIPRLMTYNLNNNLVDKDLMEEYTDLLGIPETNVCHIGTGNKLNLQKIIIQH</sequence>
<dbReference type="InterPro" id="IPR029058">
    <property type="entry name" value="AB_hydrolase_fold"/>
</dbReference>
<accession>A0A8S3ST26</accession>
<protein>
    <recommendedName>
        <fullName evidence="1">Endonuclease/exonuclease/phosphatase domain-containing protein</fullName>
    </recommendedName>
</protein>
<dbReference type="Proteomes" id="UP000683360">
    <property type="component" value="Unassembled WGS sequence"/>
</dbReference>
<dbReference type="Pfam" id="PF06342">
    <property type="entry name" value="DUF1057"/>
    <property type="match status" value="1"/>
</dbReference>
<dbReference type="InterPro" id="IPR036691">
    <property type="entry name" value="Endo/exonu/phosph_ase_sf"/>
</dbReference>
<dbReference type="AlphaFoldDB" id="A0A8S3ST26"/>